<reference evidence="5" key="1">
    <citation type="journal article" date="2014" name="Genome Announc.">
        <title>Draft Genome Sequence of Marine Flavobacterium Jejuia pallidilutea Strain 11shimoA1 and Pigmentation Mutants.</title>
        <authorList>
            <person name="Takatani N."/>
            <person name="Nakanishi M."/>
            <person name="Meirelles P."/>
            <person name="Mino S."/>
            <person name="Suda W."/>
            <person name="Oshima K."/>
            <person name="Hattori M."/>
            <person name="Ohkuma M."/>
            <person name="Hosokawa M."/>
            <person name="Miyashita K."/>
            <person name="Thompson F.L."/>
            <person name="Niwa A."/>
            <person name="Sawabe T."/>
            <person name="Sawabe T."/>
        </authorList>
    </citation>
    <scope>NUCLEOTIDE SEQUENCE [LARGE SCALE GENOMIC DNA]</scope>
    <source>
        <strain evidence="5">JCM 19538</strain>
    </source>
</reference>
<dbReference type="AlphaFoldDB" id="A0A090WJC1"/>
<protein>
    <submittedName>
        <fullName evidence="1">Uncharacterized protein</fullName>
    </submittedName>
</protein>
<evidence type="ECO:0000313" key="4">
    <source>
        <dbReference type="Proteomes" id="UP000029641"/>
    </source>
</evidence>
<sequence>MKTCNFYLKTKDINKLREKFSFFAFWNGKTVKRVIFWQNIMYLLRSALWPKN</sequence>
<dbReference type="EMBL" id="BBNS01000012">
    <property type="protein sequence ID" value="GAL71359.1"/>
    <property type="molecule type" value="Genomic_DNA"/>
</dbReference>
<keyword evidence="5" id="KW-1185">Reference proteome</keyword>
<organism evidence="1 4">
    <name type="scientific">Jejuia pallidilutea</name>
    <dbReference type="NCBI Taxonomy" id="504487"/>
    <lineage>
        <taxon>Bacteria</taxon>
        <taxon>Pseudomonadati</taxon>
        <taxon>Bacteroidota</taxon>
        <taxon>Flavobacteriia</taxon>
        <taxon>Flavobacteriales</taxon>
        <taxon>Flavobacteriaceae</taxon>
        <taxon>Jejuia</taxon>
    </lineage>
</organism>
<name>A0A090WJC1_9FLAO</name>
<proteinExistence type="predicted"/>
<dbReference type="EMBL" id="BBNR01000011">
    <property type="protein sequence ID" value="GAL67552.1"/>
    <property type="molecule type" value="Genomic_DNA"/>
</dbReference>
<evidence type="ECO:0000313" key="5">
    <source>
        <dbReference type="Proteomes" id="UP000030184"/>
    </source>
</evidence>
<accession>A0A090WJC1</accession>
<evidence type="ECO:0000313" key="3">
    <source>
        <dbReference type="EMBL" id="GAL89383.1"/>
    </source>
</evidence>
<dbReference type="EMBL" id="BBNY01000009">
    <property type="protein sequence ID" value="GAL89383.1"/>
    <property type="molecule type" value="Genomic_DNA"/>
</dbReference>
<gene>
    <name evidence="1" type="ORF">JCM19301_839</name>
    <name evidence="2" type="ORF">JCM19302_1037</name>
    <name evidence="3" type="ORF">JCM19538_1378</name>
</gene>
<dbReference type="Proteomes" id="UP000029641">
    <property type="component" value="Unassembled WGS sequence"/>
</dbReference>
<dbReference type="Proteomes" id="UP000030184">
    <property type="component" value="Unassembled WGS sequence"/>
</dbReference>
<evidence type="ECO:0000313" key="2">
    <source>
        <dbReference type="EMBL" id="GAL71359.1"/>
    </source>
</evidence>
<comment type="caution">
    <text evidence="1">The sequence shown here is derived from an EMBL/GenBank/DDBJ whole genome shotgun (WGS) entry which is preliminary data.</text>
</comment>
<dbReference type="Proteomes" id="UP000029646">
    <property type="component" value="Unassembled WGS sequence"/>
</dbReference>
<evidence type="ECO:0000313" key="1">
    <source>
        <dbReference type="EMBL" id="GAL67552.1"/>
    </source>
</evidence>